<keyword evidence="5" id="KW-1133">Transmembrane helix</keyword>
<dbReference type="InterPro" id="IPR013784">
    <property type="entry name" value="Carb-bd-like_fold"/>
</dbReference>
<dbReference type="PANTHER" id="PTHR23303">
    <property type="entry name" value="CARBOXYPEPTIDASE REGULATORY REGION-CONTAINING"/>
    <property type="match status" value="1"/>
</dbReference>
<dbReference type="InterPro" id="IPR008969">
    <property type="entry name" value="CarboxyPept-like_regulatory"/>
</dbReference>
<evidence type="ECO:0000259" key="10">
    <source>
        <dbReference type="Pfam" id="PF23141"/>
    </source>
</evidence>
<evidence type="ECO:0000256" key="1">
    <source>
        <dbReference type="ARBA" id="ARBA00004115"/>
    </source>
</evidence>
<dbReference type="InterPro" id="IPR055075">
    <property type="entry name" value="NOMO-like_N"/>
</dbReference>
<name>A0ABQ8INH1_9ROSI</name>
<evidence type="ECO:0000256" key="6">
    <source>
        <dbReference type="ARBA" id="ARBA00023136"/>
    </source>
</evidence>
<dbReference type="Pfam" id="PF22904">
    <property type="entry name" value="NOMO1-like_2nd"/>
    <property type="match status" value="1"/>
</dbReference>
<evidence type="ECO:0000256" key="5">
    <source>
        <dbReference type="ARBA" id="ARBA00022989"/>
    </source>
</evidence>
<proteinExistence type="predicted"/>
<feature type="domain" description="NOMO-like ninth beta-sandwich" evidence="8">
    <location>
        <begin position="787"/>
        <end position="859"/>
    </location>
</feature>
<dbReference type="Pfam" id="PF23193">
    <property type="entry name" value="NOMO_3rd"/>
    <property type="match status" value="1"/>
</dbReference>
<feature type="domain" description="DUF7152" evidence="13">
    <location>
        <begin position="1052"/>
        <end position="1151"/>
    </location>
</feature>
<dbReference type="Pfam" id="PF23662">
    <property type="entry name" value="DUF7152"/>
    <property type="match status" value="1"/>
</dbReference>
<evidence type="ECO:0000256" key="3">
    <source>
        <dbReference type="ARBA" id="ARBA00022729"/>
    </source>
</evidence>
<comment type="caution">
    <text evidence="14">The sequence shown here is derived from an EMBL/GenBank/DDBJ whole genome shotgun (WGS) entry which is preliminary data.</text>
</comment>
<evidence type="ECO:0000259" key="12">
    <source>
        <dbReference type="Pfam" id="PF23660"/>
    </source>
</evidence>
<keyword evidence="4" id="KW-0256">Endoplasmic reticulum</keyword>
<dbReference type="Pfam" id="PF22902">
    <property type="entry name" value="NOMO1-like_9th"/>
    <property type="match status" value="1"/>
</dbReference>
<evidence type="ECO:0000259" key="9">
    <source>
        <dbReference type="Pfam" id="PF22904"/>
    </source>
</evidence>
<dbReference type="PANTHER" id="PTHR23303:SF14">
    <property type="entry name" value="BOS COMPLEX SUBUNIT NOMO1-RELATED"/>
    <property type="match status" value="1"/>
</dbReference>
<evidence type="ECO:0000313" key="14">
    <source>
        <dbReference type="EMBL" id="KAH7578235.1"/>
    </source>
</evidence>
<dbReference type="Pfam" id="PF23141">
    <property type="entry name" value="Ig_NOMO"/>
    <property type="match status" value="1"/>
</dbReference>
<dbReference type="EMBL" id="JAFEMO010000001">
    <property type="protein sequence ID" value="KAH7578235.1"/>
    <property type="molecule type" value="Genomic_DNA"/>
</dbReference>
<dbReference type="Pfam" id="PF13620">
    <property type="entry name" value="CarboxypepD_reg"/>
    <property type="match status" value="1"/>
</dbReference>
<comment type="subcellular location">
    <subcellularLocation>
        <location evidence="1">Endoplasmic reticulum membrane</location>
        <topology evidence="1">Single-pass type I membrane protein</topology>
    </subcellularLocation>
</comment>
<dbReference type="InterPro" id="IPR055074">
    <property type="entry name" value="NOMO1-3_2nd"/>
</dbReference>
<keyword evidence="6" id="KW-0472">Membrane</keyword>
<keyword evidence="2" id="KW-0812">Transmembrane</keyword>
<dbReference type="SUPFAM" id="SSF49478">
    <property type="entry name" value="Cna protein B-type domain"/>
    <property type="match status" value="2"/>
</dbReference>
<dbReference type="InterPro" id="IPR056189">
    <property type="entry name" value="NOMO_3rd"/>
</dbReference>
<reference evidence="14 15" key="1">
    <citation type="submission" date="2021-02" db="EMBL/GenBank/DDBJ databases">
        <title>Plant Genome Project.</title>
        <authorList>
            <person name="Zhang R.-G."/>
        </authorList>
    </citation>
    <scope>NUCLEOTIDE SEQUENCE [LARGE SCALE GENOMIC DNA]</scope>
    <source>
        <tissue evidence="14">Leaves</tissue>
    </source>
</reference>
<dbReference type="InterPro" id="IPR056319">
    <property type="entry name" value="NOMO_7th"/>
</dbReference>
<evidence type="ECO:0000256" key="2">
    <source>
        <dbReference type="ARBA" id="ARBA00022692"/>
    </source>
</evidence>
<dbReference type="Pfam" id="PF22898">
    <property type="entry name" value="NOMO1-like_1st"/>
    <property type="match status" value="1"/>
</dbReference>
<dbReference type="Pfam" id="PF23660">
    <property type="entry name" value="NOMO_8th"/>
    <property type="match status" value="1"/>
</dbReference>
<evidence type="ECO:0000259" key="7">
    <source>
        <dbReference type="Pfam" id="PF22898"/>
    </source>
</evidence>
<dbReference type="SUPFAM" id="SSF49452">
    <property type="entry name" value="Starch-binding domain-like"/>
    <property type="match status" value="2"/>
</dbReference>
<dbReference type="InterPro" id="IPR055073">
    <property type="entry name" value="NOMO1-like_9th"/>
</dbReference>
<evidence type="ECO:0000259" key="8">
    <source>
        <dbReference type="Pfam" id="PF22902"/>
    </source>
</evidence>
<gene>
    <name evidence="14" type="ORF">JRO89_XS01G0357700</name>
</gene>
<dbReference type="Proteomes" id="UP000827721">
    <property type="component" value="Unassembled WGS sequence"/>
</dbReference>
<evidence type="ECO:0008006" key="16">
    <source>
        <dbReference type="Google" id="ProtNLM"/>
    </source>
</evidence>
<keyword evidence="15" id="KW-1185">Reference proteome</keyword>
<feature type="domain" description="NOMO second beta-sandwich" evidence="9">
    <location>
        <begin position="138"/>
        <end position="231"/>
    </location>
</feature>
<evidence type="ECO:0000256" key="4">
    <source>
        <dbReference type="ARBA" id="ARBA00022824"/>
    </source>
</evidence>
<accession>A0ABQ8INH1</accession>
<protein>
    <recommendedName>
        <fullName evidence="16">Carbohydrate-binding-like fold protein</fullName>
    </recommendedName>
</protein>
<organism evidence="14 15">
    <name type="scientific">Xanthoceras sorbifolium</name>
    <dbReference type="NCBI Taxonomy" id="99658"/>
    <lineage>
        <taxon>Eukaryota</taxon>
        <taxon>Viridiplantae</taxon>
        <taxon>Streptophyta</taxon>
        <taxon>Embryophyta</taxon>
        <taxon>Tracheophyta</taxon>
        <taxon>Spermatophyta</taxon>
        <taxon>Magnoliopsida</taxon>
        <taxon>eudicotyledons</taxon>
        <taxon>Gunneridae</taxon>
        <taxon>Pentapetalae</taxon>
        <taxon>rosids</taxon>
        <taxon>malvids</taxon>
        <taxon>Sapindales</taxon>
        <taxon>Sapindaceae</taxon>
        <taxon>Xanthoceroideae</taxon>
        <taxon>Xanthoceras</taxon>
    </lineage>
</organism>
<feature type="domain" description="NOMO-like N-terminal beta-sandwich" evidence="7">
    <location>
        <begin position="71"/>
        <end position="136"/>
    </location>
</feature>
<evidence type="ECO:0000259" key="11">
    <source>
        <dbReference type="Pfam" id="PF23193"/>
    </source>
</evidence>
<dbReference type="InterPro" id="IPR056187">
    <property type="entry name" value="NOMO_8th"/>
</dbReference>
<feature type="domain" description="NOMO third transthyretin-like" evidence="11">
    <location>
        <begin position="239"/>
        <end position="339"/>
    </location>
</feature>
<evidence type="ECO:0000313" key="15">
    <source>
        <dbReference type="Proteomes" id="UP000827721"/>
    </source>
</evidence>
<feature type="domain" description="NOMO eighth prealbumin-like" evidence="12">
    <location>
        <begin position="679"/>
        <end position="785"/>
    </location>
</feature>
<sequence length="1211" mass="133311">MMDLIKRDSPSLSANHLVYEPFRGGFSIDFNGVIIKIPSNKTKKMKIRDVNLDFLDIYCREFVSDQVEEGVELRTLDGLVKDSTQCAPNGYYFIPVYDKGSFVIKISGPEGWSWDPDKVPVTVDDTGCNGNEDINFRFTGFTLSGRIVGAVGGESCSVKNGGPANVNVELLSHSGDVISSVVTSYGGSYLFKNIIPGKFKLRASHPDLRVEVRGSTEVELGFENGVVDDIFFVPGYDIRGFVVAQGNPIVGVQIYLYSDNVVEVDCPQGSGSPPGQRKALCHAVSDADGMFTFKSIPCGSYELVPYYKGENTVFDISPPLVAVSVKHQHVTVPERFQVTGFSVGGRVLDGNDVGVEGVKIFVDGHERSITDKKGNYKLDQVTSNRYMIEAVKEHYKFDKLKEYMVLPNMASIADIKAISYDICGVVRMASSGYNVKVALTHGPEKFKPQAKQADGKGNFCFEACFLYFSVGLLYVIYSSSGLLFVPPYVDVVVRSPLLNIEFSQVTFLILKKMLASCFINWNSLRLRSIFRCLDSANIQTVSLSKDSNQFLFRDVLPGKYRLEVKHTSAEAVAKEDNWCWEQSFIDVDVGAEDVKGVEFVQKGYWVNVMSTHDVDAYITQPDGSPVNLKIKKGSQHLCIESPGVHELHFVNPCIFFGSSVMKIDTANPSPIYLKGEKYLLKGQINVESSSPEGLYEVPENVIVDILSGGSVINRTTARLALGENAQRSNSVYEYSMWVNLGDKLSVVPWDARNNEEKKLLFYPRQHHVSVTNDGCQALIPSFTGRLGLYTEGSVSPPLSGVHIRIIAAEDSQIAELKKGDLALETTTGTDGSFVGGPLYDDITYSIEAFKPGYHLKQIGPNSFSCQKLSQVSVLIYSKDDAGEPIPPVLLSLSGDDGYRNNSVSAAGGSFLFDNLFPGNFYLRPLLKEYAFSPPALAIELGSGESKEEIFQATRVAYSATGKVSLLSGQPKGGVSVEARSESKGYYEETVTDSSGSYRLRGLHPDTTYVIKIVKREGLGSTKIERASPGSVTVKVGSGDIKEIDFLVFEQPEKTILSGHVEGHRMEELHSQLLVEVKSASDTSKVESVFPLPLSNFFQVKDLPRGKHLLQLRSSLPSSTYKFESEIIEVDLEKNAQIHVGPLRYRVEEDHHKQELTTAPVLPLVVGVSVIALFISMPKLKDLYQTTTGIPTPGFIVTAKKEARKPFYRNAT</sequence>
<evidence type="ECO:0000259" key="13">
    <source>
        <dbReference type="Pfam" id="PF23662"/>
    </source>
</evidence>
<dbReference type="InterPro" id="IPR051417">
    <property type="entry name" value="SDr/BOS_complex"/>
</dbReference>
<dbReference type="InterPro" id="IPR055576">
    <property type="entry name" value="DUF7152"/>
</dbReference>
<dbReference type="SUPFAM" id="SSF49464">
    <property type="entry name" value="Carboxypeptidase regulatory domain-like"/>
    <property type="match status" value="1"/>
</dbReference>
<keyword evidence="3" id="KW-0732">Signal</keyword>
<feature type="domain" description="NOMO seventh transthyretin-like" evidence="10">
    <location>
        <begin position="605"/>
        <end position="677"/>
    </location>
</feature>